<protein>
    <submittedName>
        <fullName evidence="2">Uncharacterized protein</fullName>
    </submittedName>
</protein>
<dbReference type="Proteomes" id="UP001138500">
    <property type="component" value="Unassembled WGS sequence"/>
</dbReference>
<keyword evidence="3" id="KW-1185">Reference proteome</keyword>
<sequence>MQTPRKLAIIMMMLTDPADQKALVLTEILRGQPARVRCVDVDWGGRRPSAQTPPHMGSGPRPQAAPVIRTGNPLMH</sequence>
<dbReference type="EMBL" id="RIBY02000946">
    <property type="protein sequence ID" value="KAH9835102.1"/>
    <property type="molecule type" value="Genomic_DNA"/>
</dbReference>
<organism evidence="2 3">
    <name type="scientific">Teratosphaeria destructans</name>
    <dbReference type="NCBI Taxonomy" id="418781"/>
    <lineage>
        <taxon>Eukaryota</taxon>
        <taxon>Fungi</taxon>
        <taxon>Dikarya</taxon>
        <taxon>Ascomycota</taxon>
        <taxon>Pezizomycotina</taxon>
        <taxon>Dothideomycetes</taxon>
        <taxon>Dothideomycetidae</taxon>
        <taxon>Mycosphaerellales</taxon>
        <taxon>Teratosphaeriaceae</taxon>
        <taxon>Teratosphaeria</taxon>
    </lineage>
</organism>
<accession>A0A9W7SWB9</accession>
<proteinExistence type="predicted"/>
<reference evidence="2 3" key="2">
    <citation type="journal article" date="2021" name="Curr. Genet.">
        <title>Genetic response to nitrogen starvation in the aggressive Eucalyptus foliar pathogen Teratosphaeria destructans.</title>
        <authorList>
            <person name="Havenga M."/>
            <person name="Wingfield B.D."/>
            <person name="Wingfield M.J."/>
            <person name="Dreyer L.L."/>
            <person name="Roets F."/>
            <person name="Aylward J."/>
        </authorList>
    </citation>
    <scope>NUCLEOTIDE SEQUENCE [LARGE SCALE GENOMIC DNA]</scope>
    <source>
        <strain evidence="2">CMW44962</strain>
    </source>
</reference>
<dbReference type="AlphaFoldDB" id="A0A9W7SWB9"/>
<gene>
    <name evidence="2" type="ORF">Tdes44962_MAKER08566</name>
</gene>
<feature type="region of interest" description="Disordered" evidence="1">
    <location>
        <begin position="42"/>
        <end position="76"/>
    </location>
</feature>
<evidence type="ECO:0000313" key="3">
    <source>
        <dbReference type="Proteomes" id="UP001138500"/>
    </source>
</evidence>
<name>A0A9W7SWB9_9PEZI</name>
<reference evidence="2 3" key="1">
    <citation type="journal article" date="2018" name="IMA Fungus">
        <title>IMA Genome-F 10: Nine draft genome sequences of Claviceps purpurea s.lat., including C. arundinis, C. humidiphila, and C. cf. spartinae, pseudomolecules for the pitch canker pathogen Fusarium circinatum, draft genome of Davidsoniella eucalypti, Grosmannia galeiformis, Quambalaria eucalypti, and Teratosphaeria destructans.</title>
        <authorList>
            <person name="Wingfield B.D."/>
            <person name="Liu M."/>
            <person name="Nguyen H.D."/>
            <person name="Lane F.A."/>
            <person name="Morgan S.W."/>
            <person name="De Vos L."/>
            <person name="Wilken P.M."/>
            <person name="Duong T.A."/>
            <person name="Aylward J."/>
            <person name="Coetzee M.P."/>
            <person name="Dadej K."/>
            <person name="De Beer Z.W."/>
            <person name="Findlay W."/>
            <person name="Havenga M."/>
            <person name="Kolarik M."/>
            <person name="Menzies J.G."/>
            <person name="Naidoo K."/>
            <person name="Pochopski O."/>
            <person name="Shoukouhi P."/>
            <person name="Santana Q.C."/>
            <person name="Seifert K.A."/>
            <person name="Soal N."/>
            <person name="Steenkamp E.T."/>
            <person name="Tatham C.T."/>
            <person name="van der Nest M.A."/>
            <person name="Wingfield M.J."/>
        </authorList>
    </citation>
    <scope>NUCLEOTIDE SEQUENCE [LARGE SCALE GENOMIC DNA]</scope>
    <source>
        <strain evidence="2">CMW44962</strain>
    </source>
</reference>
<comment type="caution">
    <text evidence="2">The sequence shown here is derived from an EMBL/GenBank/DDBJ whole genome shotgun (WGS) entry which is preliminary data.</text>
</comment>
<evidence type="ECO:0000256" key="1">
    <source>
        <dbReference type="SAM" id="MobiDB-lite"/>
    </source>
</evidence>
<evidence type="ECO:0000313" key="2">
    <source>
        <dbReference type="EMBL" id="KAH9835102.1"/>
    </source>
</evidence>